<evidence type="ECO:0000313" key="3">
    <source>
        <dbReference type="Proteomes" id="UP000233786"/>
    </source>
</evidence>
<keyword evidence="3" id="KW-1185">Reference proteome</keyword>
<evidence type="ECO:0000313" key="2">
    <source>
        <dbReference type="EMBL" id="PKW17482.1"/>
    </source>
</evidence>
<dbReference type="InterPro" id="IPR039422">
    <property type="entry name" value="MarR/SlyA-like"/>
</dbReference>
<proteinExistence type="predicted"/>
<dbReference type="Gene3D" id="1.10.10.10">
    <property type="entry name" value="Winged helix-like DNA-binding domain superfamily/Winged helix DNA-binding domain"/>
    <property type="match status" value="1"/>
</dbReference>
<dbReference type="EMBL" id="PJNB01000001">
    <property type="protein sequence ID" value="PKW17482.1"/>
    <property type="molecule type" value="Genomic_DNA"/>
</dbReference>
<protein>
    <submittedName>
        <fullName evidence="2">Transcriptional regulator</fullName>
    </submittedName>
</protein>
<dbReference type="SUPFAM" id="SSF46785">
    <property type="entry name" value="Winged helix' DNA-binding domain"/>
    <property type="match status" value="1"/>
</dbReference>
<dbReference type="STRING" id="994479.GCA_000194155_00993"/>
<reference evidence="2" key="1">
    <citation type="submission" date="2017-12" db="EMBL/GenBank/DDBJ databases">
        <title>Sequencing the genomes of 1000 Actinobacteria strains.</title>
        <authorList>
            <person name="Klenk H.-P."/>
        </authorList>
    </citation>
    <scope>NUCLEOTIDE SEQUENCE [LARGE SCALE GENOMIC DNA]</scope>
    <source>
        <strain evidence="2">DSM 44228</strain>
    </source>
</reference>
<dbReference type="InterPro" id="IPR000835">
    <property type="entry name" value="HTH_MarR-typ"/>
</dbReference>
<dbReference type="InterPro" id="IPR036390">
    <property type="entry name" value="WH_DNA-bd_sf"/>
</dbReference>
<dbReference type="SMART" id="SM00347">
    <property type="entry name" value="HTH_MARR"/>
    <property type="match status" value="1"/>
</dbReference>
<dbReference type="PROSITE" id="PS50995">
    <property type="entry name" value="HTH_MARR_2"/>
    <property type="match status" value="1"/>
</dbReference>
<dbReference type="PANTHER" id="PTHR33164">
    <property type="entry name" value="TRANSCRIPTIONAL REGULATOR, MARR FAMILY"/>
    <property type="match status" value="1"/>
</dbReference>
<name>A0A2N3Y3J7_SACSN</name>
<dbReference type="RefSeq" id="WP_010692675.1">
    <property type="nucleotide sequence ID" value="NZ_CP061007.1"/>
</dbReference>
<dbReference type="AlphaFoldDB" id="A0A2N3Y3J7"/>
<accession>A0A2N3Y3J7</accession>
<evidence type="ECO:0000259" key="1">
    <source>
        <dbReference type="PROSITE" id="PS50995"/>
    </source>
</evidence>
<gene>
    <name evidence="2" type="ORF">A8926_5454</name>
</gene>
<dbReference type="OrthoDB" id="3694026at2"/>
<dbReference type="PRINTS" id="PR00598">
    <property type="entry name" value="HTHMARR"/>
</dbReference>
<dbReference type="InterPro" id="IPR036388">
    <property type="entry name" value="WH-like_DNA-bd_sf"/>
</dbReference>
<sequence>MEDELELVHLLRSVTVELDLLAAEFAGTHRLHPTDLRALIALLDADRAGETATPGRLGEWLGLNSASVTALIDRLERLGHVRRERDPDDRRRVKLVVEERAIVLGWSFFGPLIGEVVDRMRSYDDSERRAIRRFLLDMDSLVSGQRQARSG</sequence>
<dbReference type="Proteomes" id="UP000233786">
    <property type="component" value="Unassembled WGS sequence"/>
</dbReference>
<dbReference type="GO" id="GO:0003700">
    <property type="term" value="F:DNA-binding transcription factor activity"/>
    <property type="evidence" value="ECO:0007669"/>
    <property type="project" value="InterPro"/>
</dbReference>
<comment type="caution">
    <text evidence="2">The sequence shown here is derived from an EMBL/GenBank/DDBJ whole genome shotgun (WGS) entry which is preliminary data.</text>
</comment>
<organism evidence="2 3">
    <name type="scientific">Saccharopolyspora spinosa</name>
    <dbReference type="NCBI Taxonomy" id="60894"/>
    <lineage>
        <taxon>Bacteria</taxon>
        <taxon>Bacillati</taxon>
        <taxon>Actinomycetota</taxon>
        <taxon>Actinomycetes</taxon>
        <taxon>Pseudonocardiales</taxon>
        <taxon>Pseudonocardiaceae</taxon>
        <taxon>Saccharopolyspora</taxon>
    </lineage>
</organism>
<dbReference type="GO" id="GO:0006950">
    <property type="term" value="P:response to stress"/>
    <property type="evidence" value="ECO:0007669"/>
    <property type="project" value="TreeGrafter"/>
</dbReference>
<dbReference type="PANTHER" id="PTHR33164:SF106">
    <property type="entry name" value="TRANSCRIPTIONAL REGULATORY PROTEIN"/>
    <property type="match status" value="1"/>
</dbReference>
<feature type="domain" description="HTH marR-type" evidence="1">
    <location>
        <begin position="4"/>
        <end position="140"/>
    </location>
</feature>
<dbReference type="Pfam" id="PF12802">
    <property type="entry name" value="MarR_2"/>
    <property type="match status" value="1"/>
</dbReference>